<gene>
    <name evidence="1" type="ORF">MLD38_039917</name>
</gene>
<keyword evidence="2" id="KW-1185">Reference proteome</keyword>
<dbReference type="Proteomes" id="UP001057402">
    <property type="component" value="Chromosome 12"/>
</dbReference>
<comment type="caution">
    <text evidence="1">The sequence shown here is derived from an EMBL/GenBank/DDBJ whole genome shotgun (WGS) entry which is preliminary data.</text>
</comment>
<organism evidence="1 2">
    <name type="scientific">Melastoma candidum</name>
    <dbReference type="NCBI Taxonomy" id="119954"/>
    <lineage>
        <taxon>Eukaryota</taxon>
        <taxon>Viridiplantae</taxon>
        <taxon>Streptophyta</taxon>
        <taxon>Embryophyta</taxon>
        <taxon>Tracheophyta</taxon>
        <taxon>Spermatophyta</taxon>
        <taxon>Magnoliopsida</taxon>
        <taxon>eudicotyledons</taxon>
        <taxon>Gunneridae</taxon>
        <taxon>Pentapetalae</taxon>
        <taxon>rosids</taxon>
        <taxon>malvids</taxon>
        <taxon>Myrtales</taxon>
        <taxon>Melastomataceae</taxon>
        <taxon>Melastomatoideae</taxon>
        <taxon>Melastomateae</taxon>
        <taxon>Melastoma</taxon>
    </lineage>
</organism>
<evidence type="ECO:0000313" key="1">
    <source>
        <dbReference type="EMBL" id="KAI4304398.1"/>
    </source>
</evidence>
<proteinExistence type="predicted"/>
<evidence type="ECO:0000313" key="2">
    <source>
        <dbReference type="Proteomes" id="UP001057402"/>
    </source>
</evidence>
<reference evidence="2" key="1">
    <citation type="journal article" date="2023" name="Front. Plant Sci.">
        <title>Chromosomal-level genome assembly of Melastoma candidum provides insights into trichome evolution.</title>
        <authorList>
            <person name="Zhong Y."/>
            <person name="Wu W."/>
            <person name="Sun C."/>
            <person name="Zou P."/>
            <person name="Liu Y."/>
            <person name="Dai S."/>
            <person name="Zhou R."/>
        </authorList>
    </citation>
    <scope>NUCLEOTIDE SEQUENCE [LARGE SCALE GENOMIC DNA]</scope>
</reference>
<dbReference type="EMBL" id="CM042891">
    <property type="protein sequence ID" value="KAI4304398.1"/>
    <property type="molecule type" value="Genomic_DNA"/>
</dbReference>
<accession>A0ACB9L4B7</accession>
<name>A0ACB9L4B7_9MYRT</name>
<protein>
    <submittedName>
        <fullName evidence="1">Uncharacterized protein</fullName>
    </submittedName>
</protein>
<sequence>MIQRTDSFDEVSTGCCGTGLLEAAFLCSPKSYVCSDASKYVFWESIHPTEKTYYLIFQALLPVVNRVICDDRRPAPVSFPAFPMYYKPGAENILFNLPDKDQNVIESSKSVDFSGFGRTGEQGLWKSHASEIELLGGRWEEDDKDDAETALREAKEEIGLDPSLVEVIAVLDP</sequence>